<dbReference type="Gene3D" id="3.40.309.10">
    <property type="entry name" value="Aldehyde Dehydrogenase, Chain A, domain 2"/>
    <property type="match status" value="1"/>
</dbReference>
<dbReference type="GO" id="GO:0005737">
    <property type="term" value="C:cytoplasm"/>
    <property type="evidence" value="ECO:0007669"/>
    <property type="project" value="TreeGrafter"/>
</dbReference>
<feature type="active site" evidence="5 6">
    <location>
        <position position="216"/>
    </location>
</feature>
<dbReference type="PROSITE" id="PS00687">
    <property type="entry name" value="ALDEHYDE_DEHYDR_GLU"/>
    <property type="match status" value="1"/>
</dbReference>
<dbReference type="AlphaFoldDB" id="A0A7C9JF75"/>
<name>A0A7C9JF75_9BACT</name>
<evidence type="ECO:0000259" key="8">
    <source>
        <dbReference type="Pfam" id="PF00171"/>
    </source>
</evidence>
<dbReference type="Gene3D" id="3.40.605.10">
    <property type="entry name" value="Aldehyde Dehydrogenase, Chain A, domain 1"/>
    <property type="match status" value="1"/>
</dbReference>
<dbReference type="InterPro" id="IPR016162">
    <property type="entry name" value="Ald_DH_N"/>
</dbReference>
<comment type="similarity">
    <text evidence="1 4 7">Belongs to the aldehyde dehydrogenase family.</text>
</comment>
<dbReference type="PANTHER" id="PTHR43570:SF16">
    <property type="entry name" value="ALDEHYDE DEHYDROGENASE TYPE III, ISOFORM Q"/>
    <property type="match status" value="1"/>
</dbReference>
<evidence type="ECO:0000256" key="1">
    <source>
        <dbReference type="ARBA" id="ARBA00009986"/>
    </source>
</evidence>
<comment type="caution">
    <text evidence="9">The sequence shown here is derived from an EMBL/GenBank/DDBJ whole genome shotgun (WGS) entry which is preliminary data.</text>
</comment>
<sequence>MSSFESLESVRDQARRMRAAFDSGLTRPLAFRKQALVQLRDALRANEDRILEALTADLGKSAFEGYATELGLVYDEISTCLSRLSRWAKPKRVPTPLAHFTASSKVYPQPYGVVLVLSPWNYPLQLALVPIVDAIAAGNCVALKPSRESAHTSEVMLSILEQAFPDEFVCGFPGSRSMNDWLLEAKWDKIFFTGSPRIGRTIMAAAARDLTPITLELGGKSPCIVHADANLRRAGERIAWGKGLNCGQTCVAPDYILAHESVVDDLVAELRRSFAAYYTDDALTCDWWPHMINKKHFGRVLGLIENRGERAAVAFGGSFDESTLRIEPTVMTGVTLDDAVMGEEIFGPVLPIVSYRDLDDAFAVVRTFPTPLATYVFSESREVQQRVIQELPFGGGCVNDTVVHLANNHMGFGGLGNSGMGAYHGKAGFDCFTHMKSTLAKPTWCDVPVRNMPPASWKNKVIHLLMR</sequence>
<feature type="active site" evidence="5">
    <location>
        <position position="250"/>
    </location>
</feature>
<dbReference type="PIRSF" id="PIRSF036492">
    <property type="entry name" value="ALDH"/>
    <property type="match status" value="1"/>
</dbReference>
<keyword evidence="3" id="KW-0520">NAD</keyword>
<evidence type="ECO:0000256" key="6">
    <source>
        <dbReference type="PROSITE-ProRule" id="PRU10007"/>
    </source>
</evidence>
<dbReference type="FunFam" id="3.40.309.10:FF:000003">
    <property type="entry name" value="Aldehyde dehydrogenase"/>
    <property type="match status" value="1"/>
</dbReference>
<dbReference type="PANTHER" id="PTHR43570">
    <property type="entry name" value="ALDEHYDE DEHYDROGENASE"/>
    <property type="match status" value="1"/>
</dbReference>
<dbReference type="FunFam" id="3.40.605.10:FF:000004">
    <property type="entry name" value="Aldehyde dehydrogenase"/>
    <property type="match status" value="1"/>
</dbReference>
<dbReference type="InterPro" id="IPR029510">
    <property type="entry name" value="Ald_DH_CS_GLU"/>
</dbReference>
<evidence type="ECO:0000313" key="9">
    <source>
        <dbReference type="EMBL" id="NBI35559.1"/>
    </source>
</evidence>
<dbReference type="InterPro" id="IPR012394">
    <property type="entry name" value="Aldehyde_DH_NAD(P)"/>
</dbReference>
<evidence type="ECO:0000256" key="2">
    <source>
        <dbReference type="ARBA" id="ARBA00023002"/>
    </source>
</evidence>
<keyword evidence="2 4" id="KW-0560">Oxidoreductase</keyword>
<gene>
    <name evidence="9" type="ORF">D1639_11075</name>
</gene>
<dbReference type="GO" id="GO:0006081">
    <property type="term" value="P:aldehyde metabolic process"/>
    <property type="evidence" value="ECO:0007669"/>
    <property type="project" value="InterPro"/>
</dbReference>
<dbReference type="GO" id="GO:0004029">
    <property type="term" value="F:aldehyde dehydrogenase (NAD+) activity"/>
    <property type="evidence" value="ECO:0007669"/>
    <property type="project" value="TreeGrafter"/>
</dbReference>
<dbReference type="CDD" id="cd07136">
    <property type="entry name" value="ALDH_YwdH-P39616"/>
    <property type="match status" value="1"/>
</dbReference>
<evidence type="ECO:0000256" key="5">
    <source>
        <dbReference type="PIRSR" id="PIRSR036492-1"/>
    </source>
</evidence>
<evidence type="ECO:0000256" key="4">
    <source>
        <dbReference type="PIRNR" id="PIRNR036492"/>
    </source>
</evidence>
<dbReference type="SUPFAM" id="SSF53720">
    <property type="entry name" value="ALDH-like"/>
    <property type="match status" value="1"/>
</dbReference>
<evidence type="ECO:0000256" key="7">
    <source>
        <dbReference type="RuleBase" id="RU003345"/>
    </source>
</evidence>
<organism evidence="9">
    <name type="scientific">Muribaculaceae bacterium Z82</name>
    <dbReference type="NCBI Taxonomy" id="2304548"/>
    <lineage>
        <taxon>Bacteria</taxon>
        <taxon>Pseudomonadati</taxon>
        <taxon>Bacteroidota</taxon>
        <taxon>Bacteroidia</taxon>
        <taxon>Bacteroidales</taxon>
        <taxon>Muribaculaceae</taxon>
    </lineage>
</organism>
<evidence type="ECO:0000256" key="3">
    <source>
        <dbReference type="ARBA" id="ARBA00023027"/>
    </source>
</evidence>
<feature type="domain" description="Aldehyde dehydrogenase" evidence="8">
    <location>
        <begin position="9"/>
        <end position="437"/>
    </location>
</feature>
<dbReference type="InterPro" id="IPR016161">
    <property type="entry name" value="Ald_DH/histidinol_DH"/>
</dbReference>
<reference evidence="9" key="1">
    <citation type="submission" date="2018-08" db="EMBL/GenBank/DDBJ databases">
        <title>Murine metabolic-syndrome-specific gut microbial biobank.</title>
        <authorList>
            <person name="Liu C."/>
        </authorList>
    </citation>
    <scope>NUCLEOTIDE SEQUENCE [LARGE SCALE GENOMIC DNA]</scope>
    <source>
        <strain evidence="9">Z82</strain>
    </source>
</reference>
<dbReference type="InterPro" id="IPR016163">
    <property type="entry name" value="Ald_DH_C"/>
</dbReference>
<protein>
    <recommendedName>
        <fullName evidence="4">Aldehyde dehydrogenase</fullName>
    </recommendedName>
</protein>
<dbReference type="InterPro" id="IPR015590">
    <property type="entry name" value="Aldehyde_DH_dom"/>
</dbReference>
<dbReference type="EMBL" id="QWKH01000157">
    <property type="protein sequence ID" value="NBI35559.1"/>
    <property type="molecule type" value="Genomic_DNA"/>
</dbReference>
<dbReference type="Pfam" id="PF00171">
    <property type="entry name" value="Aldedh"/>
    <property type="match status" value="1"/>
</dbReference>
<proteinExistence type="inferred from homology"/>
<accession>A0A7C9JF75</accession>